<sequence>MSILPIMWRTVFSSVKTMSPFHILKGKLQRKMSEQLPNSFQASYFSVQWRLPRLIALPKEKSLWSCANFALVLSRGSCLSS</sequence>
<keyword evidence="2" id="KW-1185">Reference proteome</keyword>
<proteinExistence type="predicted"/>
<reference evidence="1" key="1">
    <citation type="submission" date="2021-01" db="EMBL/GenBank/DDBJ databases">
        <title>Adiantum capillus-veneris genome.</title>
        <authorList>
            <person name="Fang Y."/>
            <person name="Liao Q."/>
        </authorList>
    </citation>
    <scope>NUCLEOTIDE SEQUENCE</scope>
    <source>
        <strain evidence="1">H3</strain>
        <tissue evidence="1">Leaf</tissue>
    </source>
</reference>
<dbReference type="AlphaFoldDB" id="A0A9D4Z9G7"/>
<gene>
    <name evidence="1" type="ORF">GOP47_0017736</name>
</gene>
<dbReference type="Proteomes" id="UP000886520">
    <property type="component" value="Chromosome 17"/>
</dbReference>
<evidence type="ECO:0000313" key="1">
    <source>
        <dbReference type="EMBL" id="KAI5067208.1"/>
    </source>
</evidence>
<name>A0A9D4Z9G7_ADICA</name>
<comment type="caution">
    <text evidence="1">The sequence shown here is derived from an EMBL/GenBank/DDBJ whole genome shotgun (WGS) entry which is preliminary data.</text>
</comment>
<protein>
    <submittedName>
        <fullName evidence="1">Uncharacterized protein</fullName>
    </submittedName>
</protein>
<dbReference type="EMBL" id="JABFUD020000017">
    <property type="protein sequence ID" value="KAI5067208.1"/>
    <property type="molecule type" value="Genomic_DNA"/>
</dbReference>
<evidence type="ECO:0000313" key="2">
    <source>
        <dbReference type="Proteomes" id="UP000886520"/>
    </source>
</evidence>
<accession>A0A9D4Z9G7</accession>
<organism evidence="1 2">
    <name type="scientific">Adiantum capillus-veneris</name>
    <name type="common">Maidenhair fern</name>
    <dbReference type="NCBI Taxonomy" id="13818"/>
    <lineage>
        <taxon>Eukaryota</taxon>
        <taxon>Viridiplantae</taxon>
        <taxon>Streptophyta</taxon>
        <taxon>Embryophyta</taxon>
        <taxon>Tracheophyta</taxon>
        <taxon>Polypodiopsida</taxon>
        <taxon>Polypodiidae</taxon>
        <taxon>Polypodiales</taxon>
        <taxon>Pteridineae</taxon>
        <taxon>Pteridaceae</taxon>
        <taxon>Vittarioideae</taxon>
        <taxon>Adiantum</taxon>
    </lineage>
</organism>